<name>A0A4R6DQW7_9RHOO</name>
<dbReference type="AlphaFoldDB" id="A0A4R6DQW7"/>
<dbReference type="Proteomes" id="UP000295129">
    <property type="component" value="Unassembled WGS sequence"/>
</dbReference>
<organism evidence="2 3">
    <name type="scientific">Azoarcus indigens</name>
    <dbReference type="NCBI Taxonomy" id="29545"/>
    <lineage>
        <taxon>Bacteria</taxon>
        <taxon>Pseudomonadati</taxon>
        <taxon>Pseudomonadota</taxon>
        <taxon>Betaproteobacteria</taxon>
        <taxon>Rhodocyclales</taxon>
        <taxon>Zoogloeaceae</taxon>
        <taxon>Azoarcus</taxon>
    </lineage>
</organism>
<keyword evidence="1" id="KW-0732">Signal</keyword>
<sequence length="200" mass="20798">MSRSSPSSFPGRVPARRGILVAALCLFAGALAQAADSSADERMLLAESQASVGATVWGIVSYTRWPVQPEVLQVCIAGHSAHAEAIRRTADWIGAERLSVVRQLEPGDNPAACDLLYVGEVAPAARTRLLGQLTGAPVLTIGEGASFCSAGGMFCLDQDNAASPAAGVRFSANLDAISRSGLRVNPQVLRLSRQLRGAGS</sequence>
<comment type="caution">
    <text evidence="2">The sequence shown here is derived from an EMBL/GenBank/DDBJ whole genome shotgun (WGS) entry which is preliminary data.</text>
</comment>
<feature type="signal peptide" evidence="1">
    <location>
        <begin position="1"/>
        <end position="34"/>
    </location>
</feature>
<dbReference type="OrthoDB" id="7355447at2"/>
<dbReference type="Pfam" id="PF13689">
    <property type="entry name" value="DUF4154"/>
    <property type="match status" value="1"/>
</dbReference>
<feature type="chain" id="PRO_5020588509" evidence="1">
    <location>
        <begin position="35"/>
        <end position="200"/>
    </location>
</feature>
<evidence type="ECO:0000313" key="3">
    <source>
        <dbReference type="Proteomes" id="UP000295129"/>
    </source>
</evidence>
<reference evidence="2 3" key="1">
    <citation type="submission" date="2019-03" db="EMBL/GenBank/DDBJ databases">
        <title>Genomic Encyclopedia of Type Strains, Phase IV (KMG-IV): sequencing the most valuable type-strain genomes for metagenomic binning, comparative biology and taxonomic classification.</title>
        <authorList>
            <person name="Goeker M."/>
        </authorList>
    </citation>
    <scope>NUCLEOTIDE SEQUENCE [LARGE SCALE GENOMIC DNA]</scope>
    <source>
        <strain evidence="2 3">DSM 12121</strain>
    </source>
</reference>
<keyword evidence="3" id="KW-1185">Reference proteome</keyword>
<dbReference type="InterPro" id="IPR025293">
    <property type="entry name" value="YfiR/HmsC-like"/>
</dbReference>
<accession>A0A4R6DQW7</accession>
<proteinExistence type="predicted"/>
<protein>
    <submittedName>
        <fullName evidence="2">Uncharacterized protein DUF4154</fullName>
    </submittedName>
</protein>
<gene>
    <name evidence="2" type="ORF">C7389_12087</name>
</gene>
<evidence type="ECO:0000256" key="1">
    <source>
        <dbReference type="SAM" id="SignalP"/>
    </source>
</evidence>
<dbReference type="EMBL" id="SNVV01000020">
    <property type="protein sequence ID" value="TDN47420.1"/>
    <property type="molecule type" value="Genomic_DNA"/>
</dbReference>
<evidence type="ECO:0000313" key="2">
    <source>
        <dbReference type="EMBL" id="TDN47420.1"/>
    </source>
</evidence>
<dbReference type="RefSeq" id="WP_133594251.1">
    <property type="nucleotide sequence ID" value="NZ_SNVV01000020.1"/>
</dbReference>